<dbReference type="AlphaFoldDB" id="I2B9I0"/>
<accession>I2B9I0</accession>
<reference evidence="1 2" key="1">
    <citation type="journal article" date="2012" name="J. Bacteriol.">
        <title>Complete genome sequence of the B12-producing Shimwellia blattae strain DSM 4481, isolated from a cockroach.</title>
        <authorList>
            <person name="Brzuszkiewicz E."/>
            <person name="Waschkowitz T."/>
            <person name="Wiezer A."/>
            <person name="Daniel R."/>
        </authorList>
    </citation>
    <scope>NUCLEOTIDE SEQUENCE [LARGE SCALE GENOMIC DNA]</scope>
    <source>
        <strain evidence="2">ATCC 29907 / DSM 4481 / JCM 1650 / NBRC 105725 / CDC 9005-74</strain>
    </source>
</reference>
<dbReference type="EMBL" id="CP001560">
    <property type="protein sequence ID" value="AFJ47184.1"/>
    <property type="molecule type" value="Genomic_DNA"/>
</dbReference>
<organism evidence="1 2">
    <name type="scientific">Shimwellia blattae (strain ATCC 29907 / DSM 4481 / JCM 1650 / NBRC 105725 / CDC 9005-74)</name>
    <name type="common">Escherichia blattae</name>
    <dbReference type="NCBI Taxonomy" id="630626"/>
    <lineage>
        <taxon>Bacteria</taxon>
        <taxon>Pseudomonadati</taxon>
        <taxon>Pseudomonadota</taxon>
        <taxon>Gammaproteobacteria</taxon>
        <taxon>Enterobacterales</taxon>
        <taxon>Enterobacteriaceae</taxon>
        <taxon>Shimwellia</taxon>
    </lineage>
</organism>
<proteinExistence type="predicted"/>
<evidence type="ECO:0000313" key="1">
    <source>
        <dbReference type="EMBL" id="AFJ47184.1"/>
    </source>
</evidence>
<protein>
    <submittedName>
        <fullName evidence="1">Putative transposase</fullName>
    </submittedName>
</protein>
<dbReference type="HOGENOM" id="CLU_3358482_0_0_6"/>
<gene>
    <name evidence="1" type="ordered locus">EBL_c20930</name>
</gene>
<dbReference type="Proteomes" id="UP000001955">
    <property type="component" value="Chromosome"/>
</dbReference>
<dbReference type="KEGG" id="ebt:EBL_c20930"/>
<name>I2B9I0_SHIBC</name>
<evidence type="ECO:0000313" key="2">
    <source>
        <dbReference type="Proteomes" id="UP000001955"/>
    </source>
</evidence>
<keyword evidence="2" id="KW-1185">Reference proteome</keyword>
<sequence>MMNQTVAASHYNGYHPYNMLGYHSQRECIHRKSSQP</sequence>